<evidence type="ECO:0000313" key="2">
    <source>
        <dbReference type="EMBL" id="QHU20047.1"/>
    </source>
</evidence>
<reference evidence="2" key="1">
    <citation type="journal article" date="2020" name="Nature">
        <title>Giant virus diversity and host interactions through global metagenomics.</title>
        <authorList>
            <person name="Schulz F."/>
            <person name="Roux S."/>
            <person name="Paez-Espino D."/>
            <person name="Jungbluth S."/>
            <person name="Walsh D.A."/>
            <person name="Denef V.J."/>
            <person name="McMahon K.D."/>
            <person name="Konstantinidis K.T."/>
            <person name="Eloe-Fadrosh E.A."/>
            <person name="Kyrpides N.C."/>
            <person name="Woyke T."/>
        </authorList>
    </citation>
    <scope>NUCLEOTIDE SEQUENCE</scope>
    <source>
        <strain evidence="2">GVMAG-S-3300013014-136</strain>
    </source>
</reference>
<organism evidence="2">
    <name type="scientific">viral metagenome</name>
    <dbReference type="NCBI Taxonomy" id="1070528"/>
    <lineage>
        <taxon>unclassified sequences</taxon>
        <taxon>metagenomes</taxon>
        <taxon>organismal metagenomes</taxon>
    </lineage>
</organism>
<keyword evidence="1" id="KW-0472">Membrane</keyword>
<keyword evidence="1" id="KW-0812">Transmembrane</keyword>
<keyword evidence="1" id="KW-1133">Transmembrane helix</keyword>
<protein>
    <submittedName>
        <fullName evidence="2">Uncharacterized protein</fullName>
    </submittedName>
</protein>
<evidence type="ECO:0000256" key="1">
    <source>
        <dbReference type="SAM" id="Phobius"/>
    </source>
</evidence>
<name>A0A6C0KTP0_9ZZZZ</name>
<feature type="transmembrane region" description="Helical" evidence="1">
    <location>
        <begin position="244"/>
        <end position="262"/>
    </location>
</feature>
<dbReference type="EMBL" id="MN740961">
    <property type="protein sequence ID" value="QHU20047.1"/>
    <property type="molecule type" value="Genomic_DNA"/>
</dbReference>
<dbReference type="AlphaFoldDB" id="A0A6C0KTP0"/>
<sequence length="275" mass="29653">MSGSVNLFGSTKYVSDGQTYYPISRGYSSVACETPQCACNYGKQFYAGTSDSSYTPENGYTAGGSCSTAGSTFQMPNNLGYVCDGSNLWVSSNFNIGGNGWDSKTPQQACTNCQKLAKANQPQLSPQLGQYQEVGDCVNGVGSFYFDVQSDGDRWFYNILAQPTGNTNPALACRSANTSKPTLRSFRGADLSKGKSCQSLAPAHAFNYGSSGMPSLSVINSEVGSAITEFYDNNSNDNFKTIKMVVLAIILISILVLIYVLVSKEEKEELDFYFC</sequence>
<proteinExistence type="predicted"/>
<accession>A0A6C0KTP0</accession>